<dbReference type="Proteomes" id="UP000050525">
    <property type="component" value="Unassembled WGS sequence"/>
</dbReference>
<keyword evidence="2" id="KW-1185">Reference proteome</keyword>
<name>A0A151MFN3_ALLMI</name>
<proteinExistence type="predicted"/>
<sequence>MPGAPGLDENQIPSYARYLLCDCPGSWLAGEPPRLQNGKGARSGIRTAESAGSRTLAIALSGDQSRTRKTIRLALKSR</sequence>
<organism evidence="1 2">
    <name type="scientific">Alligator mississippiensis</name>
    <name type="common">American alligator</name>
    <dbReference type="NCBI Taxonomy" id="8496"/>
    <lineage>
        <taxon>Eukaryota</taxon>
        <taxon>Metazoa</taxon>
        <taxon>Chordata</taxon>
        <taxon>Craniata</taxon>
        <taxon>Vertebrata</taxon>
        <taxon>Euteleostomi</taxon>
        <taxon>Archelosauria</taxon>
        <taxon>Archosauria</taxon>
        <taxon>Crocodylia</taxon>
        <taxon>Alligatoridae</taxon>
        <taxon>Alligatorinae</taxon>
        <taxon>Alligator</taxon>
    </lineage>
</organism>
<dbReference type="AlphaFoldDB" id="A0A151MFN3"/>
<evidence type="ECO:0000313" key="2">
    <source>
        <dbReference type="Proteomes" id="UP000050525"/>
    </source>
</evidence>
<comment type="caution">
    <text evidence="1">The sequence shown here is derived from an EMBL/GenBank/DDBJ whole genome shotgun (WGS) entry which is preliminary data.</text>
</comment>
<accession>A0A151MFN3</accession>
<reference evidence="1 2" key="1">
    <citation type="journal article" date="2012" name="Genome Biol.">
        <title>Sequencing three crocodilian genomes to illuminate the evolution of archosaurs and amniotes.</title>
        <authorList>
            <person name="St John J.A."/>
            <person name="Braun E.L."/>
            <person name="Isberg S.R."/>
            <person name="Miles L.G."/>
            <person name="Chong A.Y."/>
            <person name="Gongora J."/>
            <person name="Dalzell P."/>
            <person name="Moran C."/>
            <person name="Bed'hom B."/>
            <person name="Abzhanov A."/>
            <person name="Burgess S.C."/>
            <person name="Cooksey A.M."/>
            <person name="Castoe T.A."/>
            <person name="Crawford N.G."/>
            <person name="Densmore L.D."/>
            <person name="Drew J.C."/>
            <person name="Edwards S.V."/>
            <person name="Faircloth B.C."/>
            <person name="Fujita M.K."/>
            <person name="Greenwold M.J."/>
            <person name="Hoffmann F.G."/>
            <person name="Howard J.M."/>
            <person name="Iguchi T."/>
            <person name="Janes D.E."/>
            <person name="Khan S.Y."/>
            <person name="Kohno S."/>
            <person name="de Koning A.J."/>
            <person name="Lance S.L."/>
            <person name="McCarthy F.M."/>
            <person name="McCormack J.E."/>
            <person name="Merchant M.E."/>
            <person name="Peterson D.G."/>
            <person name="Pollock D.D."/>
            <person name="Pourmand N."/>
            <person name="Raney B.J."/>
            <person name="Roessler K.A."/>
            <person name="Sanford J.R."/>
            <person name="Sawyer R.H."/>
            <person name="Schmidt C.J."/>
            <person name="Triplett E.W."/>
            <person name="Tuberville T.D."/>
            <person name="Venegas-Anaya M."/>
            <person name="Howard J.T."/>
            <person name="Jarvis E.D."/>
            <person name="Guillette L.J.Jr."/>
            <person name="Glenn T.C."/>
            <person name="Green R.E."/>
            <person name="Ray D.A."/>
        </authorList>
    </citation>
    <scope>NUCLEOTIDE SEQUENCE [LARGE SCALE GENOMIC DNA]</scope>
    <source>
        <strain evidence="1">KSC_2009_1</strain>
    </source>
</reference>
<protein>
    <submittedName>
        <fullName evidence="1">Uncharacterized protein</fullName>
    </submittedName>
</protein>
<evidence type="ECO:0000313" key="1">
    <source>
        <dbReference type="EMBL" id="KYO23321.1"/>
    </source>
</evidence>
<gene>
    <name evidence="1" type="ORF">Y1Q_0005716</name>
</gene>
<dbReference type="EMBL" id="AKHW03006215">
    <property type="protein sequence ID" value="KYO23321.1"/>
    <property type="molecule type" value="Genomic_DNA"/>
</dbReference>